<dbReference type="KEGG" id="drg:H9K76_03975"/>
<keyword evidence="3" id="KW-1185">Reference proteome</keyword>
<reference evidence="2 3" key="1">
    <citation type="submission" date="2020-08" db="EMBL/GenBank/DDBJ databases">
        <title>Genome sequence of Diaphorobacter ruginosibacter DSM 27467T.</title>
        <authorList>
            <person name="Hyun D.-W."/>
            <person name="Bae J.-W."/>
        </authorList>
    </citation>
    <scope>NUCLEOTIDE SEQUENCE [LARGE SCALE GENOMIC DNA]</scope>
    <source>
        <strain evidence="2 3">DSM 27467</strain>
    </source>
</reference>
<feature type="chain" id="PRO_5029008861" evidence="1">
    <location>
        <begin position="32"/>
        <end position="149"/>
    </location>
</feature>
<gene>
    <name evidence="2" type="ORF">H9K76_03975</name>
</gene>
<dbReference type="AlphaFoldDB" id="A0A7G9RR14"/>
<organism evidence="2 3">
    <name type="scientific">Diaphorobacter ruginosibacter</name>
    <dbReference type="NCBI Taxonomy" id="1715720"/>
    <lineage>
        <taxon>Bacteria</taxon>
        <taxon>Pseudomonadati</taxon>
        <taxon>Pseudomonadota</taxon>
        <taxon>Betaproteobacteria</taxon>
        <taxon>Burkholderiales</taxon>
        <taxon>Comamonadaceae</taxon>
        <taxon>Diaphorobacter</taxon>
    </lineage>
</organism>
<sequence length="149" mass="15639">MTHSTTSTAAGALRLAGMGSALALLAMGAQAQMVNYGDQLASYKDMSQSGVKLNDGVFPSVSAKARVNRAIAQNMLVDQSALVQPDGTLKLPSNQQNIVIRSDYTNVTRGADGTLRIASPVIQGNVNGNVTLYVEGRGVENITVLNSMR</sequence>
<evidence type="ECO:0000256" key="1">
    <source>
        <dbReference type="SAM" id="SignalP"/>
    </source>
</evidence>
<accession>A0A7G9RR14</accession>
<name>A0A7G9RR14_9BURK</name>
<keyword evidence="1" id="KW-0732">Signal</keyword>
<feature type="signal peptide" evidence="1">
    <location>
        <begin position="1"/>
        <end position="31"/>
    </location>
</feature>
<proteinExistence type="predicted"/>
<dbReference type="RefSeq" id="WP_187598284.1">
    <property type="nucleotide sequence ID" value="NZ_CP060714.1"/>
</dbReference>
<evidence type="ECO:0000313" key="3">
    <source>
        <dbReference type="Proteomes" id="UP000515811"/>
    </source>
</evidence>
<evidence type="ECO:0000313" key="2">
    <source>
        <dbReference type="EMBL" id="QNN58039.1"/>
    </source>
</evidence>
<protein>
    <submittedName>
        <fullName evidence="2">Uncharacterized protein</fullName>
    </submittedName>
</protein>
<dbReference type="EMBL" id="CP060714">
    <property type="protein sequence ID" value="QNN58039.1"/>
    <property type="molecule type" value="Genomic_DNA"/>
</dbReference>
<dbReference type="Proteomes" id="UP000515811">
    <property type="component" value="Chromosome"/>
</dbReference>